<gene>
    <name evidence="1" type="ORF">BAE44_0013054</name>
</gene>
<dbReference type="Proteomes" id="UP000095767">
    <property type="component" value="Unassembled WGS sequence"/>
</dbReference>
<keyword evidence="2" id="KW-1185">Reference proteome</keyword>
<dbReference type="EMBL" id="LWDX02035867">
    <property type="protein sequence ID" value="OEL25931.1"/>
    <property type="molecule type" value="Genomic_DNA"/>
</dbReference>
<protein>
    <submittedName>
        <fullName evidence="1">Uncharacterized protein</fullName>
    </submittedName>
</protein>
<reference evidence="1 2" key="1">
    <citation type="submission" date="2016-09" db="EMBL/GenBank/DDBJ databases">
        <title>The draft genome of Dichanthelium oligosanthes: A C3 panicoid grass species.</title>
        <authorList>
            <person name="Studer A.J."/>
            <person name="Schnable J.C."/>
            <person name="Brutnell T.P."/>
        </authorList>
    </citation>
    <scope>NUCLEOTIDE SEQUENCE [LARGE SCALE GENOMIC DNA]</scope>
    <source>
        <strain evidence="2">cv. Kellogg 1175</strain>
        <tissue evidence="1">Leaf</tissue>
    </source>
</reference>
<sequence>MNKQTRTRLTIRSPTCNSPVSQRPARLPCLYACLSISIGLLQCNASSPIGNKNFHVCAANWGHEPSLNVS</sequence>
<accession>A0A1E5VLB8</accession>
<evidence type="ECO:0000313" key="2">
    <source>
        <dbReference type="Proteomes" id="UP000095767"/>
    </source>
</evidence>
<evidence type="ECO:0000313" key="1">
    <source>
        <dbReference type="EMBL" id="OEL25931.1"/>
    </source>
</evidence>
<comment type="caution">
    <text evidence="1">The sequence shown here is derived from an EMBL/GenBank/DDBJ whole genome shotgun (WGS) entry which is preliminary data.</text>
</comment>
<dbReference type="AlphaFoldDB" id="A0A1E5VLB8"/>
<proteinExistence type="predicted"/>
<name>A0A1E5VLB8_9POAL</name>
<organism evidence="1 2">
    <name type="scientific">Dichanthelium oligosanthes</name>
    <dbReference type="NCBI Taxonomy" id="888268"/>
    <lineage>
        <taxon>Eukaryota</taxon>
        <taxon>Viridiplantae</taxon>
        <taxon>Streptophyta</taxon>
        <taxon>Embryophyta</taxon>
        <taxon>Tracheophyta</taxon>
        <taxon>Spermatophyta</taxon>
        <taxon>Magnoliopsida</taxon>
        <taxon>Liliopsida</taxon>
        <taxon>Poales</taxon>
        <taxon>Poaceae</taxon>
        <taxon>PACMAD clade</taxon>
        <taxon>Panicoideae</taxon>
        <taxon>Panicodae</taxon>
        <taxon>Paniceae</taxon>
        <taxon>Dichantheliinae</taxon>
        <taxon>Dichanthelium</taxon>
    </lineage>
</organism>